<sequence length="306" mass="35689">MLGLAATLDLEIEQLDVWIVFLHGDLEDEIYMEQSKGFEVKGKEGLICCLRKSLYGLKQAPRQCFRGLRTSNNLLFSSVVATFFRWRLVSSIVLCHRLFRCNIMEHTEIYGKRACQLVKELASAEPGQLTRFNDDLFNQVIKECNVHYKQFYELTRKMQEEGLDVQSARNADHFGMLIHHLSLLRNKRCLMAYMYKRAEIIHSLSWKVRRILPQDIEEKLCDCEKRYFKNHSSALQSYMKEMGSLDLTVDTVPPKDPYIKVRVLEDIGVTAIGDRDTNLARHSIHFLKRTDAEHYIFQGMMEELVG</sequence>
<comment type="subcellular location">
    <subcellularLocation>
        <location evidence="1">Nucleus</location>
    </subcellularLocation>
</comment>
<dbReference type="PANTHER" id="PTHR12914">
    <property type="entry name" value="PARTNER OF SLD5"/>
    <property type="match status" value="1"/>
</dbReference>
<comment type="similarity">
    <text evidence="2">Belongs to the GINS1/PSF1 family.</text>
</comment>
<dbReference type="PANTHER" id="PTHR12914:SF2">
    <property type="entry name" value="DNA REPLICATION COMPLEX GINS PROTEIN PSF1"/>
    <property type="match status" value="1"/>
</dbReference>
<evidence type="ECO:0000256" key="3">
    <source>
        <dbReference type="ARBA" id="ARBA00022705"/>
    </source>
</evidence>
<dbReference type="SUPFAM" id="SSF158573">
    <property type="entry name" value="GINS helical bundle-like"/>
    <property type="match status" value="1"/>
</dbReference>
<organism evidence="8 9">
    <name type="scientific">Nepenthes gracilis</name>
    <name type="common">Slender pitcher plant</name>
    <dbReference type="NCBI Taxonomy" id="150966"/>
    <lineage>
        <taxon>Eukaryota</taxon>
        <taxon>Viridiplantae</taxon>
        <taxon>Streptophyta</taxon>
        <taxon>Embryophyta</taxon>
        <taxon>Tracheophyta</taxon>
        <taxon>Spermatophyta</taxon>
        <taxon>Magnoliopsida</taxon>
        <taxon>eudicotyledons</taxon>
        <taxon>Gunneridae</taxon>
        <taxon>Pentapetalae</taxon>
        <taxon>Caryophyllales</taxon>
        <taxon>Nepenthaceae</taxon>
        <taxon>Nepenthes</taxon>
    </lineage>
</organism>
<accession>A0AAD3XQQ6</accession>
<evidence type="ECO:0008006" key="10">
    <source>
        <dbReference type="Google" id="ProtNLM"/>
    </source>
</evidence>
<evidence type="ECO:0000259" key="7">
    <source>
        <dbReference type="Pfam" id="PF24997"/>
    </source>
</evidence>
<feature type="domain" description="GINS subunit" evidence="5">
    <location>
        <begin position="157"/>
        <end position="242"/>
    </location>
</feature>
<feature type="domain" description="DNA replication complex GINS protein PSF1 C-terminal" evidence="7">
    <location>
        <begin position="255"/>
        <end position="305"/>
    </location>
</feature>
<dbReference type="Proteomes" id="UP001279734">
    <property type="component" value="Unassembled WGS sequence"/>
</dbReference>
<dbReference type="Pfam" id="PF05916">
    <property type="entry name" value="Sld5"/>
    <property type="match status" value="1"/>
</dbReference>
<keyword evidence="4" id="KW-0539">Nucleus</keyword>
<name>A0AAD3XQQ6_NEPGR</name>
<dbReference type="GO" id="GO:1902983">
    <property type="term" value="P:DNA strand elongation involved in mitotic DNA replication"/>
    <property type="evidence" value="ECO:0007669"/>
    <property type="project" value="TreeGrafter"/>
</dbReference>
<dbReference type="InterPro" id="IPR021151">
    <property type="entry name" value="GINS_A"/>
</dbReference>
<protein>
    <recommendedName>
        <fullName evidence="10">GINS subunit domain-containing protein</fullName>
    </recommendedName>
</protein>
<dbReference type="Pfam" id="PF07727">
    <property type="entry name" value="RVT_2"/>
    <property type="match status" value="1"/>
</dbReference>
<keyword evidence="3" id="KW-0235">DNA replication</keyword>
<dbReference type="Gene3D" id="1.20.58.1030">
    <property type="match status" value="1"/>
</dbReference>
<dbReference type="InterPro" id="IPR005339">
    <property type="entry name" value="GINS_Psf1"/>
</dbReference>
<gene>
    <name evidence="8" type="ORF">Nepgr_014995</name>
</gene>
<dbReference type="CDD" id="cd11710">
    <property type="entry name" value="GINS_A_psf1"/>
    <property type="match status" value="1"/>
</dbReference>
<evidence type="ECO:0000256" key="4">
    <source>
        <dbReference type="ARBA" id="ARBA00023242"/>
    </source>
</evidence>
<feature type="domain" description="Reverse transcriptase Ty1/copia-type" evidence="6">
    <location>
        <begin position="2"/>
        <end position="65"/>
    </location>
</feature>
<evidence type="ECO:0000259" key="6">
    <source>
        <dbReference type="Pfam" id="PF07727"/>
    </source>
</evidence>
<evidence type="ECO:0000259" key="5">
    <source>
        <dbReference type="Pfam" id="PF05916"/>
    </source>
</evidence>
<keyword evidence="9" id="KW-1185">Reference proteome</keyword>
<dbReference type="InterPro" id="IPR056783">
    <property type="entry name" value="PSF1_C"/>
</dbReference>
<evidence type="ECO:0000256" key="1">
    <source>
        <dbReference type="ARBA" id="ARBA00004123"/>
    </source>
</evidence>
<reference evidence="8" key="1">
    <citation type="submission" date="2023-05" db="EMBL/GenBank/DDBJ databases">
        <title>Nepenthes gracilis genome sequencing.</title>
        <authorList>
            <person name="Fukushima K."/>
        </authorList>
    </citation>
    <scope>NUCLEOTIDE SEQUENCE</scope>
    <source>
        <strain evidence="8">SING2019-196</strain>
    </source>
</reference>
<proteinExistence type="inferred from homology"/>
<comment type="caution">
    <text evidence="8">The sequence shown here is derived from an EMBL/GenBank/DDBJ whole genome shotgun (WGS) entry which is preliminary data.</text>
</comment>
<evidence type="ECO:0000256" key="2">
    <source>
        <dbReference type="ARBA" id="ARBA00006677"/>
    </source>
</evidence>
<dbReference type="GO" id="GO:0000811">
    <property type="term" value="C:GINS complex"/>
    <property type="evidence" value="ECO:0007669"/>
    <property type="project" value="InterPro"/>
</dbReference>
<dbReference type="Pfam" id="PF24997">
    <property type="entry name" value="PSF1_C"/>
    <property type="match status" value="1"/>
</dbReference>
<dbReference type="InterPro" id="IPR013103">
    <property type="entry name" value="RVT_2"/>
</dbReference>
<evidence type="ECO:0000313" key="9">
    <source>
        <dbReference type="Proteomes" id="UP001279734"/>
    </source>
</evidence>
<dbReference type="AlphaFoldDB" id="A0AAD3XQQ6"/>
<evidence type="ECO:0000313" key="8">
    <source>
        <dbReference type="EMBL" id="GMH13154.1"/>
    </source>
</evidence>
<dbReference type="InterPro" id="IPR036224">
    <property type="entry name" value="GINS_bundle-like_dom_sf"/>
</dbReference>
<dbReference type="EMBL" id="BSYO01000012">
    <property type="protein sequence ID" value="GMH13154.1"/>
    <property type="molecule type" value="Genomic_DNA"/>
</dbReference>